<evidence type="ECO:0000256" key="1">
    <source>
        <dbReference type="SAM" id="MobiDB-lite"/>
    </source>
</evidence>
<feature type="region of interest" description="Disordered" evidence="1">
    <location>
        <begin position="68"/>
        <end position="102"/>
    </location>
</feature>
<sequence>MYDGAAAAECRGFADGDGGARSPCSDGGTAPAGRMEGVYRIQLSQTSGILLIVIPGPAVGSCGVKPASGVKPPAWERAPTASRRWSGAGHTSTSLLSRGGARTQAAKSTADVTCSLRPVFSPYGSQMDLPLLVNRAHASGKHGRFTPLLAMGAQYAMKDRSPPYALTRPPATPDESGSRGGGKLTYNKRARGCGYVTSSSQSQPVLRAPPQLLPMKHLEGRRNVNSETHSLAHSLAGSFRRMRQLNEEVLEPLAPRHTLDGTAQTSPSLSMMDSEMATQSIALTPKSIMSMKSGGKRKERTPVSAETKKAKKEMNQRDNSTESQHTHEPVEDQVPGWKEVRKKRELHFMLLIIWSTAPPSKSVALLWHHYTPRIQVQLRLDAQNAFGALGAAQSVMIIQRTYCTMVSNKAKHNQLSIKQKCVIFDGLEKGETAIKLSMEYSADLRSKFAFHVEAPPFMWVWGEISVGVMRVDCLSLLRDGLARINARKKAMSFPCLRNTGLLGSCFSTLDDVEGSCRFRRINSNCNIDILLLLPKSSEYANNDIGLFVGNSTINNVEDKEMLVLNRIMDSQEQSNTSEVPKENGEQLDTNEPVVENMVLGADVYVVKSASILGQIQERGRAAILGGFLEVLVPLLRSRPDADKKPSFSGSVKENPNWLGVTSGKNSAPDNELQSTESAANDVDRRESMFQNKKDLFPLSSPHHVGFSYYIFAGPLGRNIESCWTPSAPLDYSALSSRRLIHWINVGLQFGEMDPRDRNKLLK</sequence>
<proteinExistence type="predicted"/>
<feature type="region of interest" description="Disordered" evidence="1">
    <location>
        <begin position="160"/>
        <end position="189"/>
    </location>
</feature>
<gene>
    <name evidence="2" type="ORF">TDIB3V08_LOCUS4952</name>
</gene>
<dbReference type="EMBL" id="OA566312">
    <property type="protein sequence ID" value="CAD7198673.1"/>
    <property type="molecule type" value="Genomic_DNA"/>
</dbReference>
<name>A0A7R8VI71_TIMDO</name>
<protein>
    <submittedName>
        <fullName evidence="2">Uncharacterized protein</fullName>
    </submittedName>
</protein>
<feature type="compositionally biased region" description="Polar residues" evidence="1">
    <location>
        <begin position="662"/>
        <end position="678"/>
    </location>
</feature>
<dbReference type="AlphaFoldDB" id="A0A7R8VI71"/>
<accession>A0A7R8VI71</accession>
<reference evidence="2" key="1">
    <citation type="submission" date="2020-11" db="EMBL/GenBank/DDBJ databases">
        <authorList>
            <person name="Tran Van P."/>
        </authorList>
    </citation>
    <scope>NUCLEOTIDE SEQUENCE</scope>
</reference>
<feature type="compositionally biased region" description="Basic and acidic residues" evidence="1">
    <location>
        <begin position="306"/>
        <end position="330"/>
    </location>
</feature>
<feature type="region of interest" description="Disordered" evidence="1">
    <location>
        <begin position="640"/>
        <end position="682"/>
    </location>
</feature>
<feature type="region of interest" description="Disordered" evidence="1">
    <location>
        <begin position="290"/>
        <end position="332"/>
    </location>
</feature>
<evidence type="ECO:0000313" key="2">
    <source>
        <dbReference type="EMBL" id="CAD7198673.1"/>
    </source>
</evidence>
<organism evidence="2">
    <name type="scientific">Timema douglasi</name>
    <name type="common">Walking stick</name>
    <dbReference type="NCBI Taxonomy" id="61478"/>
    <lineage>
        <taxon>Eukaryota</taxon>
        <taxon>Metazoa</taxon>
        <taxon>Ecdysozoa</taxon>
        <taxon>Arthropoda</taxon>
        <taxon>Hexapoda</taxon>
        <taxon>Insecta</taxon>
        <taxon>Pterygota</taxon>
        <taxon>Neoptera</taxon>
        <taxon>Polyneoptera</taxon>
        <taxon>Phasmatodea</taxon>
        <taxon>Timematodea</taxon>
        <taxon>Timematoidea</taxon>
        <taxon>Timematidae</taxon>
        <taxon>Timema</taxon>
    </lineage>
</organism>